<evidence type="ECO:0000259" key="2">
    <source>
        <dbReference type="PROSITE" id="PS50994"/>
    </source>
</evidence>
<dbReference type="Gene3D" id="2.40.50.40">
    <property type="match status" value="1"/>
</dbReference>
<dbReference type="InterPro" id="IPR023780">
    <property type="entry name" value="Chromo_domain"/>
</dbReference>
<dbReference type="Pfam" id="PF24626">
    <property type="entry name" value="SH3_Tf2-1"/>
    <property type="match status" value="1"/>
</dbReference>
<dbReference type="InterPro" id="IPR001584">
    <property type="entry name" value="Integrase_cat-core"/>
</dbReference>
<comment type="caution">
    <text evidence="3">The sequence shown here is derived from an EMBL/GenBank/DDBJ whole genome shotgun (WGS) entry which is preliminary data.</text>
</comment>
<evidence type="ECO:0000313" key="4">
    <source>
        <dbReference type="Proteomes" id="UP001085076"/>
    </source>
</evidence>
<evidence type="ECO:0008006" key="5">
    <source>
        <dbReference type="Google" id="ProtNLM"/>
    </source>
</evidence>
<organism evidence="3 4">
    <name type="scientific">Dioscorea zingiberensis</name>
    <dbReference type="NCBI Taxonomy" id="325984"/>
    <lineage>
        <taxon>Eukaryota</taxon>
        <taxon>Viridiplantae</taxon>
        <taxon>Streptophyta</taxon>
        <taxon>Embryophyta</taxon>
        <taxon>Tracheophyta</taxon>
        <taxon>Spermatophyta</taxon>
        <taxon>Magnoliopsida</taxon>
        <taxon>Liliopsida</taxon>
        <taxon>Dioscoreales</taxon>
        <taxon>Dioscoreaceae</taxon>
        <taxon>Dioscorea</taxon>
    </lineage>
</organism>
<feature type="domain" description="Chromo" evidence="1">
    <location>
        <begin position="246"/>
        <end position="295"/>
    </location>
</feature>
<dbReference type="PANTHER" id="PTHR37984:SF5">
    <property type="entry name" value="PROTEIN NYNRIN-LIKE"/>
    <property type="match status" value="1"/>
</dbReference>
<sequence length="295" mass="34373">MDNIYKLHGCPKSIISDRDPVFLSTFWNEFFKIQGVELKHSTAYHPQTDGQTEVVNRCLEMYLRCMSGELPRNWVSWLPLAEFWYNTNYHTAIKMTPFQALYGIPPPVHIPYFPKDSHMISVNTDLQDREATIRILKRHLQLAQERMRIQANKRRTDRKFEEGDMVYLKLRPYLQGSVANKGVPKMAARYYGPFQILRKIGQVAYKLKLPSTSLIHPVFHVSLLKRAVPDTQTTTELPSSFQSTTPTPLAILNRKMVKRKNQATTQWLIHWEGMSPSEATWEFADDIQMRFPGFP</sequence>
<dbReference type="Proteomes" id="UP001085076">
    <property type="component" value="Miscellaneous, Linkage group lg02"/>
</dbReference>
<evidence type="ECO:0000313" key="3">
    <source>
        <dbReference type="EMBL" id="KAJ0980791.1"/>
    </source>
</evidence>
<feature type="domain" description="Integrase catalytic" evidence="2">
    <location>
        <begin position="1"/>
        <end position="105"/>
    </location>
</feature>
<dbReference type="AlphaFoldDB" id="A0A9D5HLL0"/>
<dbReference type="InterPro" id="IPR012337">
    <property type="entry name" value="RNaseH-like_sf"/>
</dbReference>
<name>A0A9D5HLL0_9LILI</name>
<dbReference type="PANTHER" id="PTHR37984">
    <property type="entry name" value="PROTEIN CBG26694"/>
    <property type="match status" value="1"/>
</dbReference>
<dbReference type="SUPFAM" id="SSF53098">
    <property type="entry name" value="Ribonuclease H-like"/>
    <property type="match status" value="1"/>
</dbReference>
<dbReference type="InterPro" id="IPR056924">
    <property type="entry name" value="SH3_Tf2-1"/>
</dbReference>
<dbReference type="InterPro" id="IPR050951">
    <property type="entry name" value="Retrovirus_Pol_polyprotein"/>
</dbReference>
<dbReference type="Gene3D" id="3.30.420.10">
    <property type="entry name" value="Ribonuclease H-like superfamily/Ribonuclease H"/>
    <property type="match status" value="1"/>
</dbReference>
<dbReference type="GO" id="GO:0015074">
    <property type="term" value="P:DNA integration"/>
    <property type="evidence" value="ECO:0007669"/>
    <property type="project" value="InterPro"/>
</dbReference>
<dbReference type="Pfam" id="PF00385">
    <property type="entry name" value="Chromo"/>
    <property type="match status" value="1"/>
</dbReference>
<dbReference type="PROSITE" id="PS50013">
    <property type="entry name" value="CHROMO_2"/>
    <property type="match status" value="1"/>
</dbReference>
<accession>A0A9D5HLL0</accession>
<dbReference type="OrthoDB" id="674670at2759"/>
<dbReference type="PROSITE" id="PS50994">
    <property type="entry name" value="INTEGRASE"/>
    <property type="match status" value="1"/>
</dbReference>
<proteinExistence type="predicted"/>
<dbReference type="InterPro" id="IPR036397">
    <property type="entry name" value="RNaseH_sf"/>
</dbReference>
<dbReference type="InterPro" id="IPR016197">
    <property type="entry name" value="Chromo-like_dom_sf"/>
</dbReference>
<protein>
    <recommendedName>
        <fullName evidence="5">Retrotransposable element Tf2</fullName>
    </recommendedName>
</protein>
<evidence type="ECO:0000259" key="1">
    <source>
        <dbReference type="PROSITE" id="PS50013"/>
    </source>
</evidence>
<dbReference type="SUPFAM" id="SSF54160">
    <property type="entry name" value="Chromo domain-like"/>
    <property type="match status" value="1"/>
</dbReference>
<dbReference type="GO" id="GO:0003676">
    <property type="term" value="F:nucleic acid binding"/>
    <property type="evidence" value="ECO:0007669"/>
    <property type="project" value="InterPro"/>
</dbReference>
<keyword evidence="4" id="KW-1185">Reference proteome</keyword>
<reference evidence="3" key="1">
    <citation type="submission" date="2021-03" db="EMBL/GenBank/DDBJ databases">
        <authorList>
            <person name="Li Z."/>
            <person name="Yang C."/>
        </authorList>
    </citation>
    <scope>NUCLEOTIDE SEQUENCE</scope>
    <source>
        <strain evidence="3">Dzin_1.0</strain>
        <tissue evidence="3">Leaf</tissue>
    </source>
</reference>
<gene>
    <name evidence="3" type="ORF">J5N97_009046</name>
</gene>
<dbReference type="EMBL" id="JAGGNH010000002">
    <property type="protein sequence ID" value="KAJ0980791.1"/>
    <property type="molecule type" value="Genomic_DNA"/>
</dbReference>
<dbReference type="InterPro" id="IPR000953">
    <property type="entry name" value="Chromo/chromo_shadow_dom"/>
</dbReference>
<reference evidence="3" key="2">
    <citation type="journal article" date="2022" name="Hortic Res">
        <title>The genome of Dioscorea zingiberensis sheds light on the biosynthesis, origin and evolution of the medicinally important diosgenin saponins.</title>
        <authorList>
            <person name="Li Y."/>
            <person name="Tan C."/>
            <person name="Li Z."/>
            <person name="Guo J."/>
            <person name="Li S."/>
            <person name="Chen X."/>
            <person name="Wang C."/>
            <person name="Dai X."/>
            <person name="Yang H."/>
            <person name="Song W."/>
            <person name="Hou L."/>
            <person name="Xu J."/>
            <person name="Tong Z."/>
            <person name="Xu A."/>
            <person name="Yuan X."/>
            <person name="Wang W."/>
            <person name="Yang Q."/>
            <person name="Chen L."/>
            <person name="Sun Z."/>
            <person name="Wang K."/>
            <person name="Pan B."/>
            <person name="Chen J."/>
            <person name="Bao Y."/>
            <person name="Liu F."/>
            <person name="Qi X."/>
            <person name="Gang D.R."/>
            <person name="Wen J."/>
            <person name="Li J."/>
        </authorList>
    </citation>
    <scope>NUCLEOTIDE SEQUENCE</scope>
    <source>
        <strain evidence="3">Dzin_1.0</strain>
    </source>
</reference>